<evidence type="ECO:0000256" key="14">
    <source>
        <dbReference type="ARBA" id="ARBA00034726"/>
    </source>
</evidence>
<evidence type="ECO:0000256" key="9">
    <source>
        <dbReference type="ARBA" id="ARBA00022842"/>
    </source>
</evidence>
<sequence>MGIKQLSVILKEHCKKGVKEKQVGSFAFKKVAIDISNFIYQFLIAVRSGGSALGYGDTTTSHLVGMFYRTIRIVESGVTPIFVFDGKPPELKLYELKKRSDRRDKAEEQLKLAMEAEDKAEIEKQTKRKIKVSEEHVNDCKRLLKLMGIPYLTAPSEAEAFCAYLCKVKCVDAVATEDMDALPFGAPVLLRGFSSAAVKKTHVTEYNLQTCLGELDMNLPEFIDLCILLGCDYTKSGKGIGPKKGVSLIKKYKCIEKIFEHEKMELSPNFEYQKAREIFNELSNIPVETNVSEFTIKWDDINLEEVKKFLVTEKAFDEKRVINGIKLLKSCRNKSKQTSLDKFLRKK</sequence>
<comment type="subunit">
    <text evidence="15">Interacts with PCNA1 and PCNA2. Three molecules of FEN1 bind to one PCNA trimer with each molecule binding to one PCNA monomer. PCNA stimulates the nuclease activity without altering cleavage specificity.</text>
</comment>
<evidence type="ECO:0000313" key="20">
    <source>
        <dbReference type="EMBL" id="KKO76406.1"/>
    </source>
</evidence>
<reference evidence="20 21" key="1">
    <citation type="journal article" date="2015" name="Environ. Microbiol.">
        <title>Genome analyses suggest the presence of polyploidy and recent human-driven expansions in eight global populations of the honeybee pathogen Nosema ceranae.</title>
        <authorList>
            <person name="Pelin A."/>
            <person name="Selman M."/>
            <person name="Aris-Brosou S."/>
            <person name="Farinelli L."/>
            <person name="Corradi N."/>
        </authorList>
    </citation>
    <scope>NUCLEOTIDE SEQUENCE [LARGE SCALE GENOMIC DNA]</scope>
    <source>
        <strain evidence="20 21">PA08 1199</strain>
    </source>
</reference>
<dbReference type="Pfam" id="PF00752">
    <property type="entry name" value="XPG_N"/>
    <property type="match status" value="1"/>
</dbReference>
<evidence type="ECO:0000256" key="10">
    <source>
        <dbReference type="ARBA" id="ARBA00023128"/>
    </source>
</evidence>
<dbReference type="GeneID" id="36320015"/>
<accession>A0A0F9WGI2</accession>
<dbReference type="PRINTS" id="PR00853">
    <property type="entry name" value="XPGRADSUPER"/>
</dbReference>
<keyword evidence="7 16" id="KW-0378">Hydrolase</keyword>
<keyword evidence="6 16" id="KW-0227">DNA damage</keyword>
<evidence type="ECO:0000259" key="18">
    <source>
        <dbReference type="SMART" id="SM00484"/>
    </source>
</evidence>
<evidence type="ECO:0000256" key="1">
    <source>
        <dbReference type="ARBA" id="ARBA00022553"/>
    </source>
</evidence>
<evidence type="ECO:0000256" key="15">
    <source>
        <dbReference type="ARBA" id="ARBA00063178"/>
    </source>
</evidence>
<evidence type="ECO:0000256" key="7">
    <source>
        <dbReference type="ARBA" id="ARBA00022801"/>
    </source>
</evidence>
<dbReference type="SUPFAM" id="SSF47807">
    <property type="entry name" value="5' to 3' exonuclease, C-terminal subdomain"/>
    <property type="match status" value="1"/>
</dbReference>
<dbReference type="SUPFAM" id="SSF88723">
    <property type="entry name" value="PIN domain-like"/>
    <property type="match status" value="1"/>
</dbReference>
<dbReference type="GO" id="GO:0005730">
    <property type="term" value="C:nucleolus"/>
    <property type="evidence" value="ECO:0007669"/>
    <property type="project" value="UniProtKB-SubCell"/>
</dbReference>
<evidence type="ECO:0000256" key="5">
    <source>
        <dbReference type="ARBA" id="ARBA00022759"/>
    </source>
</evidence>
<dbReference type="Proteomes" id="UP000034350">
    <property type="component" value="Unassembled WGS sequence"/>
</dbReference>
<dbReference type="GO" id="GO:0005739">
    <property type="term" value="C:mitochondrion"/>
    <property type="evidence" value="ECO:0007669"/>
    <property type="project" value="UniProtKB-SubCell"/>
</dbReference>
<dbReference type="SMART" id="SM00279">
    <property type="entry name" value="HhH2"/>
    <property type="match status" value="1"/>
</dbReference>
<dbReference type="FunFam" id="1.10.150.20:FF:000009">
    <property type="entry name" value="Flap endonuclease 1"/>
    <property type="match status" value="1"/>
</dbReference>
<dbReference type="PROSITE" id="PS00841">
    <property type="entry name" value="XPG_1"/>
    <property type="match status" value="1"/>
</dbReference>
<keyword evidence="10 16" id="KW-0496">Mitochondrion</keyword>
<protein>
    <recommendedName>
        <fullName evidence="16">Flap endonuclease 1</fullName>
        <shortName evidence="16">FEN-1</shortName>
        <ecNumber evidence="16">3.1.-.-</ecNumber>
    </recommendedName>
    <alternativeName>
        <fullName evidence="16">Flap structure-specific endonuclease 1</fullName>
    </alternativeName>
</protein>
<dbReference type="GO" id="GO:0000287">
    <property type="term" value="F:magnesium ion binding"/>
    <property type="evidence" value="ECO:0007669"/>
    <property type="project" value="UniProtKB-UniRule"/>
</dbReference>
<evidence type="ECO:0000256" key="3">
    <source>
        <dbReference type="ARBA" id="ARBA00022722"/>
    </source>
</evidence>
<dbReference type="RefSeq" id="XP_024332148.1">
    <property type="nucleotide sequence ID" value="XM_024475084.1"/>
</dbReference>
<dbReference type="HAMAP" id="MF_00614">
    <property type="entry name" value="Fen"/>
    <property type="match status" value="1"/>
</dbReference>
<dbReference type="InterPro" id="IPR019974">
    <property type="entry name" value="XPG_CS"/>
</dbReference>
<feature type="domain" description="XPG N-terminal" evidence="19">
    <location>
        <begin position="1"/>
        <end position="106"/>
    </location>
</feature>
<evidence type="ECO:0000259" key="19">
    <source>
        <dbReference type="SMART" id="SM00485"/>
    </source>
</evidence>
<dbReference type="GO" id="GO:0003677">
    <property type="term" value="F:DNA binding"/>
    <property type="evidence" value="ECO:0007669"/>
    <property type="project" value="UniProtKB-UniRule"/>
</dbReference>
<keyword evidence="21" id="KW-1185">Reference proteome</keyword>
<dbReference type="Pfam" id="PF00867">
    <property type="entry name" value="XPG_I"/>
    <property type="match status" value="1"/>
</dbReference>
<keyword evidence="2 16" id="KW-0235">DNA replication</keyword>
<evidence type="ECO:0000256" key="16">
    <source>
        <dbReference type="HAMAP-Rule" id="MF_03140"/>
    </source>
</evidence>
<dbReference type="VEuPathDB" id="MicrosporidiaDB:G9O61_00g016990"/>
<dbReference type="EC" id="3.1.-.-" evidence="16"/>
<dbReference type="Gene3D" id="1.10.150.20">
    <property type="entry name" value="5' to 3' exonuclease, C-terminal subdomain"/>
    <property type="match status" value="1"/>
</dbReference>
<dbReference type="CDD" id="cd09867">
    <property type="entry name" value="PIN_FEN1"/>
    <property type="match status" value="1"/>
</dbReference>
<dbReference type="GO" id="GO:0005654">
    <property type="term" value="C:nucleoplasm"/>
    <property type="evidence" value="ECO:0007669"/>
    <property type="project" value="UniProtKB-SubCell"/>
</dbReference>
<feature type="coiled-coil region" evidence="17">
    <location>
        <begin position="96"/>
        <end position="125"/>
    </location>
</feature>
<dbReference type="InterPro" id="IPR036279">
    <property type="entry name" value="5-3_exonuclease_C_sf"/>
</dbReference>
<dbReference type="SMART" id="SM00485">
    <property type="entry name" value="XPGN"/>
    <property type="match status" value="1"/>
</dbReference>
<evidence type="ECO:0000256" key="13">
    <source>
        <dbReference type="ARBA" id="ARBA00029382"/>
    </source>
</evidence>
<dbReference type="InterPro" id="IPR008918">
    <property type="entry name" value="HhH2"/>
</dbReference>
<dbReference type="InterPro" id="IPR006085">
    <property type="entry name" value="XPG_DNA_repair_N"/>
</dbReference>
<comment type="subcellular location">
    <subcellularLocation>
        <location evidence="16">Nucleus</location>
        <location evidence="16">Nucleolus</location>
    </subcellularLocation>
    <subcellularLocation>
        <location evidence="16">Nucleus</location>
        <location evidence="16">Nucleoplasm</location>
    </subcellularLocation>
    <subcellularLocation>
        <location evidence="16">Mitochondrion</location>
    </subcellularLocation>
    <text evidence="16">Resides mostly in the nucleoli and relocalizes to the nucleoplasm upon DNA damage.</text>
</comment>
<evidence type="ECO:0000256" key="8">
    <source>
        <dbReference type="ARBA" id="ARBA00022839"/>
    </source>
</evidence>
<comment type="function">
    <text evidence="13 16">Structure-specific nuclease with 5'-flap endonuclease and 5'-3' exonuclease activities involved in DNA replication and repair. During DNA replication, cleaves the 5'-overhanging flap structure that is generated by displacement synthesis when DNA polymerase encounters the 5'-end of a downstream Okazaki fragment. It enters the flap from the 5'-end and then tracks to cleave the flap base, leaving a nick for ligation. Also involved in the long patch base excision repair (LP-BER) pathway, by cleaving within the apurinic/apyrimidinic (AP) site-terminated flap. Acts as a genome stabilization factor that prevents flaps from equilibrating into structures that lead to duplications and deletions. Also possesses 5'-3' exonuclease activity on nicked or gapped double-stranded DNA, and exhibits RNase H activity. Also involved in replication and repair of rDNA and in repairing mitochondrial DNA.</text>
</comment>
<dbReference type="Gene3D" id="3.40.50.1010">
    <property type="entry name" value="5'-nuclease"/>
    <property type="match status" value="1"/>
</dbReference>
<keyword evidence="5 16" id="KW-0255">Endonuclease</keyword>
<keyword evidence="3 16" id="KW-0540">Nuclease</keyword>
<keyword evidence="11 16" id="KW-0234">DNA repair</keyword>
<name>A0A0F9WGI2_9MICR</name>
<proteinExistence type="inferred from homology"/>
<evidence type="ECO:0000256" key="6">
    <source>
        <dbReference type="ARBA" id="ARBA00022763"/>
    </source>
</evidence>
<gene>
    <name evidence="20" type="ORF">AAJ76_300038650</name>
</gene>
<dbReference type="FunFam" id="3.40.50.1010:FF:000016">
    <property type="entry name" value="Flap endonuclease 1"/>
    <property type="match status" value="1"/>
</dbReference>
<evidence type="ECO:0000313" key="21">
    <source>
        <dbReference type="Proteomes" id="UP000034350"/>
    </source>
</evidence>
<dbReference type="SMART" id="SM00484">
    <property type="entry name" value="XPGI"/>
    <property type="match status" value="1"/>
</dbReference>
<organism evidence="20 21">
    <name type="scientific">Vairimorpha ceranae</name>
    <dbReference type="NCBI Taxonomy" id="40302"/>
    <lineage>
        <taxon>Eukaryota</taxon>
        <taxon>Fungi</taxon>
        <taxon>Fungi incertae sedis</taxon>
        <taxon>Microsporidia</taxon>
        <taxon>Nosematidae</taxon>
        <taxon>Vairimorpha</taxon>
    </lineage>
</organism>
<keyword evidence="1 16" id="KW-0597">Phosphoprotein</keyword>
<comment type="caution">
    <text evidence="20">The sequence shown here is derived from an EMBL/GenBank/DDBJ whole genome shotgun (WGS) entry which is preliminary data.</text>
</comment>
<comment type="cofactor">
    <cofactor evidence="16">
        <name>Mg(2+)</name>
        <dbReference type="ChEBI" id="CHEBI:18420"/>
    </cofactor>
    <text evidence="16">Binds 2 magnesium ions per subunit. They probably participate in the reaction catalyzed by the enzyme. May bind an additional third magnesium ion after substrate binding.</text>
</comment>
<keyword evidence="12 16" id="KW-0539">Nucleus</keyword>
<dbReference type="GO" id="GO:0008409">
    <property type="term" value="F:5'-3' exonuclease activity"/>
    <property type="evidence" value="ECO:0007669"/>
    <property type="project" value="UniProtKB-UniRule"/>
</dbReference>
<evidence type="ECO:0000256" key="2">
    <source>
        <dbReference type="ARBA" id="ARBA00022705"/>
    </source>
</evidence>
<dbReference type="GO" id="GO:0017108">
    <property type="term" value="F:5'-flap endonuclease activity"/>
    <property type="evidence" value="ECO:0007669"/>
    <property type="project" value="UniProtKB-UniRule"/>
</dbReference>
<keyword evidence="4 16" id="KW-0479">Metal-binding</keyword>
<dbReference type="PANTHER" id="PTHR11081">
    <property type="entry name" value="FLAP ENDONUCLEASE FAMILY MEMBER"/>
    <property type="match status" value="1"/>
</dbReference>
<dbReference type="InterPro" id="IPR006084">
    <property type="entry name" value="XPG/Rad2"/>
</dbReference>
<evidence type="ECO:0000256" key="12">
    <source>
        <dbReference type="ARBA" id="ARBA00023242"/>
    </source>
</evidence>
<dbReference type="GO" id="GO:0043137">
    <property type="term" value="P:DNA replication, removal of RNA primer"/>
    <property type="evidence" value="ECO:0007669"/>
    <property type="project" value="UniProtKB-UniRule"/>
</dbReference>
<comment type="similarity">
    <text evidence="14 16">Belongs to the XPG/RAD2 endonuclease family. FEN1 subfamily.</text>
</comment>
<dbReference type="OrthoDB" id="1937206at2759"/>
<keyword evidence="17" id="KW-0175">Coiled coil</keyword>
<dbReference type="GO" id="GO:0006284">
    <property type="term" value="P:base-excision repair"/>
    <property type="evidence" value="ECO:0007669"/>
    <property type="project" value="UniProtKB-UniRule"/>
</dbReference>
<dbReference type="EMBL" id="JPQZ01000003">
    <property type="protein sequence ID" value="KKO76406.1"/>
    <property type="molecule type" value="Genomic_DNA"/>
</dbReference>
<feature type="domain" description="XPG-I" evidence="18">
    <location>
        <begin position="145"/>
        <end position="217"/>
    </location>
</feature>
<dbReference type="AlphaFoldDB" id="A0A0F9WGI2"/>
<evidence type="ECO:0000256" key="11">
    <source>
        <dbReference type="ARBA" id="ARBA00023204"/>
    </source>
</evidence>
<evidence type="ECO:0000256" key="17">
    <source>
        <dbReference type="SAM" id="Coils"/>
    </source>
</evidence>
<keyword evidence="9 16" id="KW-0460">Magnesium</keyword>
<dbReference type="VEuPathDB" id="MicrosporidiaDB:AAJ76_300038650"/>
<dbReference type="InterPro" id="IPR023426">
    <property type="entry name" value="Flap_endonuc"/>
</dbReference>
<dbReference type="InterPro" id="IPR029060">
    <property type="entry name" value="PIN-like_dom_sf"/>
</dbReference>
<evidence type="ECO:0000256" key="4">
    <source>
        <dbReference type="ARBA" id="ARBA00022723"/>
    </source>
</evidence>
<dbReference type="PANTHER" id="PTHR11081:SF9">
    <property type="entry name" value="FLAP ENDONUCLEASE 1"/>
    <property type="match status" value="1"/>
</dbReference>
<keyword evidence="8 16" id="KW-0269">Exonuclease</keyword>
<dbReference type="InterPro" id="IPR006086">
    <property type="entry name" value="XPG-I_dom"/>
</dbReference>
<dbReference type="VEuPathDB" id="MicrosporidiaDB:NCER_101198"/>